<feature type="domain" description="ABC transporter" evidence="7">
    <location>
        <begin position="6"/>
        <end position="236"/>
    </location>
</feature>
<evidence type="ECO:0000256" key="3">
    <source>
        <dbReference type="ARBA" id="ARBA00022448"/>
    </source>
</evidence>
<dbReference type="InterPro" id="IPR003593">
    <property type="entry name" value="AAA+_ATPase"/>
</dbReference>
<evidence type="ECO:0000256" key="1">
    <source>
        <dbReference type="ARBA" id="ARBA00004202"/>
    </source>
</evidence>
<dbReference type="PROSITE" id="PS00211">
    <property type="entry name" value="ABC_TRANSPORTER_1"/>
    <property type="match status" value="1"/>
</dbReference>
<evidence type="ECO:0000313" key="8">
    <source>
        <dbReference type="EMBL" id="PRX51014.1"/>
    </source>
</evidence>
<accession>A0A2T0M2P7</accession>
<dbReference type="PANTHER" id="PTHR42711">
    <property type="entry name" value="ABC TRANSPORTER ATP-BINDING PROTEIN"/>
    <property type="match status" value="1"/>
</dbReference>
<dbReference type="GO" id="GO:0005886">
    <property type="term" value="C:plasma membrane"/>
    <property type="evidence" value="ECO:0007669"/>
    <property type="project" value="UniProtKB-SubCell"/>
</dbReference>
<dbReference type="AlphaFoldDB" id="A0A2T0M2P7"/>
<dbReference type="RefSeq" id="WP_106176542.1">
    <property type="nucleotide sequence ID" value="NZ_PVNH01000001.1"/>
</dbReference>
<dbReference type="PROSITE" id="PS50893">
    <property type="entry name" value="ABC_TRANSPORTER_2"/>
    <property type="match status" value="1"/>
</dbReference>
<dbReference type="InterPro" id="IPR027417">
    <property type="entry name" value="P-loop_NTPase"/>
</dbReference>
<keyword evidence="4" id="KW-0547">Nucleotide-binding</keyword>
<evidence type="ECO:0000259" key="7">
    <source>
        <dbReference type="PROSITE" id="PS50893"/>
    </source>
</evidence>
<evidence type="ECO:0000313" key="9">
    <source>
        <dbReference type="Proteomes" id="UP000238362"/>
    </source>
</evidence>
<dbReference type="SMART" id="SM00382">
    <property type="entry name" value="AAA"/>
    <property type="match status" value="1"/>
</dbReference>
<dbReference type="InterPro" id="IPR017871">
    <property type="entry name" value="ABC_transporter-like_CS"/>
</dbReference>
<keyword evidence="5 8" id="KW-0067">ATP-binding</keyword>
<proteinExistence type="inferred from homology"/>
<dbReference type="GO" id="GO:0016887">
    <property type="term" value="F:ATP hydrolysis activity"/>
    <property type="evidence" value="ECO:0007669"/>
    <property type="project" value="InterPro"/>
</dbReference>
<evidence type="ECO:0000256" key="2">
    <source>
        <dbReference type="ARBA" id="ARBA00005417"/>
    </source>
</evidence>
<dbReference type="Proteomes" id="UP000238362">
    <property type="component" value="Unassembled WGS sequence"/>
</dbReference>
<comment type="subcellular location">
    <subcellularLocation>
        <location evidence="1">Cell membrane</location>
        <topology evidence="1">Peripheral membrane protein</topology>
    </subcellularLocation>
</comment>
<keyword evidence="6" id="KW-0046">Antibiotic resistance</keyword>
<reference evidence="8 9" key="1">
    <citation type="submission" date="2018-03" db="EMBL/GenBank/DDBJ databases">
        <title>Genomic Encyclopedia of Type Strains, Phase III (KMG-III): the genomes of soil and plant-associated and newly described type strains.</title>
        <authorList>
            <person name="Whitman W."/>
        </authorList>
    </citation>
    <scope>NUCLEOTIDE SEQUENCE [LARGE SCALE GENOMIC DNA]</scope>
    <source>
        <strain evidence="8 9">CGMCC 4.7125</strain>
    </source>
</reference>
<protein>
    <submittedName>
        <fullName evidence="8">ABC-2 type transport system ATP-binding protein</fullName>
    </submittedName>
</protein>
<comment type="caution">
    <text evidence="8">The sequence shown here is derived from an EMBL/GenBank/DDBJ whole genome shotgun (WGS) entry which is preliminary data.</text>
</comment>
<comment type="similarity">
    <text evidence="2">Belongs to the ABC transporter superfamily.</text>
</comment>
<dbReference type="GO" id="GO:0046677">
    <property type="term" value="P:response to antibiotic"/>
    <property type="evidence" value="ECO:0007669"/>
    <property type="project" value="UniProtKB-KW"/>
</dbReference>
<dbReference type="SUPFAM" id="SSF52540">
    <property type="entry name" value="P-loop containing nucleoside triphosphate hydrolases"/>
    <property type="match status" value="1"/>
</dbReference>
<dbReference type="GO" id="GO:0005524">
    <property type="term" value="F:ATP binding"/>
    <property type="evidence" value="ECO:0007669"/>
    <property type="project" value="UniProtKB-KW"/>
</dbReference>
<evidence type="ECO:0000256" key="4">
    <source>
        <dbReference type="ARBA" id="ARBA00022741"/>
    </source>
</evidence>
<keyword evidence="3" id="KW-0813">Transport</keyword>
<dbReference type="InterPro" id="IPR050763">
    <property type="entry name" value="ABC_transporter_ATP-binding"/>
</dbReference>
<keyword evidence="9" id="KW-1185">Reference proteome</keyword>
<sequence>MVERRIVANGLSRAFSPAAGVRGIDLAVARGEIHALVGLNGAGKTTLMRLVLGMLRPDSGTCAIDGHDVRTAPTAVWARVGHLVDHALVYGDLDTRTNLVLAARLHGVPRARVGAAVRDIVDELDLGRYLGVRARALSQGNRQRAGLAAALLHRPTTIVLDEPTNGLDPAGVVALRSTLLRRAAGGAGILVSSHHLDEVARVADRITVVNHGRIVGGLDPDGTDLERAFFTLVHQDDQQAGGAA</sequence>
<evidence type="ECO:0000256" key="6">
    <source>
        <dbReference type="ARBA" id="ARBA00023251"/>
    </source>
</evidence>
<dbReference type="OrthoDB" id="9804819at2"/>
<name>A0A2T0M2P7_9PSEU</name>
<organism evidence="8 9">
    <name type="scientific">Prauserella shujinwangii</name>
    <dbReference type="NCBI Taxonomy" id="1453103"/>
    <lineage>
        <taxon>Bacteria</taxon>
        <taxon>Bacillati</taxon>
        <taxon>Actinomycetota</taxon>
        <taxon>Actinomycetes</taxon>
        <taxon>Pseudonocardiales</taxon>
        <taxon>Pseudonocardiaceae</taxon>
        <taxon>Prauserella</taxon>
    </lineage>
</organism>
<dbReference type="PANTHER" id="PTHR42711:SF5">
    <property type="entry name" value="ABC TRANSPORTER ATP-BINDING PROTEIN NATA"/>
    <property type="match status" value="1"/>
</dbReference>
<dbReference type="EMBL" id="PVNH01000001">
    <property type="protein sequence ID" value="PRX51014.1"/>
    <property type="molecule type" value="Genomic_DNA"/>
</dbReference>
<evidence type="ECO:0000256" key="5">
    <source>
        <dbReference type="ARBA" id="ARBA00022840"/>
    </source>
</evidence>
<gene>
    <name evidence="8" type="ORF">B0I33_101166</name>
</gene>
<dbReference type="Gene3D" id="3.40.50.300">
    <property type="entry name" value="P-loop containing nucleotide triphosphate hydrolases"/>
    <property type="match status" value="1"/>
</dbReference>
<dbReference type="Pfam" id="PF00005">
    <property type="entry name" value="ABC_tran"/>
    <property type="match status" value="1"/>
</dbReference>
<dbReference type="InterPro" id="IPR003439">
    <property type="entry name" value="ABC_transporter-like_ATP-bd"/>
</dbReference>